<proteinExistence type="inferred from homology"/>
<evidence type="ECO:0000256" key="2">
    <source>
        <dbReference type="SAM" id="MobiDB-lite"/>
    </source>
</evidence>
<dbReference type="PANTHER" id="PTHR43601">
    <property type="entry name" value="THIOREDOXIN, MITOCHONDRIAL"/>
    <property type="match status" value="1"/>
</dbReference>
<feature type="compositionally biased region" description="Polar residues" evidence="2">
    <location>
        <begin position="42"/>
        <end position="52"/>
    </location>
</feature>
<comment type="caution">
    <text evidence="4">The sequence shown here is derived from an EMBL/GenBank/DDBJ whole genome shotgun (WGS) entry which is preliminary data.</text>
</comment>
<evidence type="ECO:0000313" key="4">
    <source>
        <dbReference type="EMBL" id="GAX27254.1"/>
    </source>
</evidence>
<keyword evidence="5" id="KW-1185">Reference proteome</keyword>
<dbReference type="EMBL" id="BDSP01000253">
    <property type="protein sequence ID" value="GAX27254.1"/>
    <property type="molecule type" value="Genomic_DNA"/>
</dbReference>
<organism evidence="4 5">
    <name type="scientific">Fistulifera solaris</name>
    <name type="common">Oleaginous diatom</name>
    <dbReference type="NCBI Taxonomy" id="1519565"/>
    <lineage>
        <taxon>Eukaryota</taxon>
        <taxon>Sar</taxon>
        <taxon>Stramenopiles</taxon>
        <taxon>Ochrophyta</taxon>
        <taxon>Bacillariophyta</taxon>
        <taxon>Bacillariophyceae</taxon>
        <taxon>Bacillariophycidae</taxon>
        <taxon>Naviculales</taxon>
        <taxon>Naviculaceae</taxon>
        <taxon>Fistulifera</taxon>
    </lineage>
</organism>
<reference evidence="4 5" key="1">
    <citation type="journal article" date="2015" name="Plant Cell">
        <title>Oil accumulation by the oleaginous diatom Fistulifera solaris as revealed by the genome and transcriptome.</title>
        <authorList>
            <person name="Tanaka T."/>
            <person name="Maeda Y."/>
            <person name="Veluchamy A."/>
            <person name="Tanaka M."/>
            <person name="Abida H."/>
            <person name="Marechal E."/>
            <person name="Bowler C."/>
            <person name="Muto M."/>
            <person name="Sunaga Y."/>
            <person name="Tanaka M."/>
            <person name="Yoshino T."/>
            <person name="Taniguchi T."/>
            <person name="Fukuda Y."/>
            <person name="Nemoto M."/>
            <person name="Matsumoto M."/>
            <person name="Wong P.S."/>
            <person name="Aburatani S."/>
            <person name="Fujibuchi W."/>
        </authorList>
    </citation>
    <scope>NUCLEOTIDE SEQUENCE [LARGE SCALE GENOMIC DNA]</scope>
    <source>
        <strain evidence="4 5">JPCC DA0580</strain>
    </source>
</reference>
<feature type="region of interest" description="Disordered" evidence="2">
    <location>
        <begin position="1"/>
        <end position="52"/>
    </location>
</feature>
<dbReference type="CDD" id="cd02961">
    <property type="entry name" value="PDI_a_family"/>
    <property type="match status" value="1"/>
</dbReference>
<evidence type="ECO:0000259" key="3">
    <source>
        <dbReference type="PROSITE" id="PS51352"/>
    </source>
</evidence>
<dbReference type="InterPro" id="IPR013766">
    <property type="entry name" value="Thioredoxin_domain"/>
</dbReference>
<dbReference type="InterPro" id="IPR036249">
    <property type="entry name" value="Thioredoxin-like_sf"/>
</dbReference>
<sequence>MNYKPPVKSSVKKLHDRRFPSDQNGNNKRASTTGKSAYANAYSLSSQAPSQSFERRMRDLVLGSPQSQQPTAPTREGLPPNVHVVENLQDYKKVVGDEEERIVAVRFYATYCRACKAVAPLFYQTAVKFPNVVFVDVPVSQKNAALHQGLGVQSLPFAHIYHPAGGLVEELKLTRNHIPEFRNKLDRLVKGFCDLDEEEMID</sequence>
<feature type="domain" description="Thioredoxin" evidence="3">
    <location>
        <begin position="60"/>
        <end position="190"/>
    </location>
</feature>
<dbReference type="PROSITE" id="PS51352">
    <property type="entry name" value="THIOREDOXIN_2"/>
    <property type="match status" value="1"/>
</dbReference>
<protein>
    <recommendedName>
        <fullName evidence="3">Thioredoxin domain-containing protein</fullName>
    </recommendedName>
</protein>
<name>A0A1Z5KLQ7_FISSO</name>
<dbReference type="Proteomes" id="UP000198406">
    <property type="component" value="Unassembled WGS sequence"/>
</dbReference>
<dbReference type="OrthoDB" id="2121326at2759"/>
<gene>
    <name evidence="4" type="ORF">FisN_13Lh186</name>
</gene>
<dbReference type="SUPFAM" id="SSF52833">
    <property type="entry name" value="Thioredoxin-like"/>
    <property type="match status" value="1"/>
</dbReference>
<evidence type="ECO:0000256" key="1">
    <source>
        <dbReference type="ARBA" id="ARBA00008987"/>
    </source>
</evidence>
<evidence type="ECO:0000313" key="5">
    <source>
        <dbReference type="Proteomes" id="UP000198406"/>
    </source>
</evidence>
<dbReference type="GO" id="GO:0045454">
    <property type="term" value="P:cell redox homeostasis"/>
    <property type="evidence" value="ECO:0007669"/>
    <property type="project" value="TreeGrafter"/>
</dbReference>
<dbReference type="PANTHER" id="PTHR43601:SF32">
    <property type="entry name" value="THIOREDOXIN-LIKE 2-2, CHLOROPLASTIC"/>
    <property type="match status" value="1"/>
</dbReference>
<dbReference type="InParanoid" id="A0A1Z5KLQ7"/>
<dbReference type="Pfam" id="PF00085">
    <property type="entry name" value="Thioredoxin"/>
    <property type="match status" value="1"/>
</dbReference>
<feature type="compositionally biased region" description="Polar residues" evidence="2">
    <location>
        <begin position="21"/>
        <end position="35"/>
    </location>
</feature>
<accession>A0A1Z5KLQ7</accession>
<dbReference type="AlphaFoldDB" id="A0A1Z5KLQ7"/>
<comment type="similarity">
    <text evidence="1">Belongs to the thioredoxin family.</text>
</comment>
<dbReference type="Gene3D" id="3.40.30.10">
    <property type="entry name" value="Glutaredoxin"/>
    <property type="match status" value="1"/>
</dbReference>